<comment type="caution">
    <text evidence="2">The sequence shown here is derived from an EMBL/GenBank/DDBJ whole genome shotgun (WGS) entry which is preliminary data.</text>
</comment>
<protein>
    <submittedName>
        <fullName evidence="2">Uncharacterized protein</fullName>
    </submittedName>
</protein>
<keyword evidence="3" id="KW-1185">Reference proteome</keyword>
<sequence length="69" mass="7978">MVQSRDWLLVTSNRLVVKILGFSNPPRRERNLVSSGADFSSALNSWRLTTTEESRDQLNHGNSERERDF</sequence>
<dbReference type="Proteomes" id="UP001234178">
    <property type="component" value="Unassembled WGS sequence"/>
</dbReference>
<gene>
    <name evidence="2" type="ORF">OUZ56_027198</name>
</gene>
<evidence type="ECO:0000313" key="3">
    <source>
        <dbReference type="Proteomes" id="UP001234178"/>
    </source>
</evidence>
<proteinExistence type="predicted"/>
<accession>A0ABQ9ZP29</accession>
<name>A0ABQ9ZP29_9CRUS</name>
<feature type="region of interest" description="Disordered" evidence="1">
    <location>
        <begin position="50"/>
        <end position="69"/>
    </location>
</feature>
<organism evidence="2 3">
    <name type="scientific">Daphnia magna</name>
    <dbReference type="NCBI Taxonomy" id="35525"/>
    <lineage>
        <taxon>Eukaryota</taxon>
        <taxon>Metazoa</taxon>
        <taxon>Ecdysozoa</taxon>
        <taxon>Arthropoda</taxon>
        <taxon>Crustacea</taxon>
        <taxon>Branchiopoda</taxon>
        <taxon>Diplostraca</taxon>
        <taxon>Cladocera</taxon>
        <taxon>Anomopoda</taxon>
        <taxon>Daphniidae</taxon>
        <taxon>Daphnia</taxon>
    </lineage>
</organism>
<dbReference type="EMBL" id="JAOYFB010000004">
    <property type="protein sequence ID" value="KAK4014683.1"/>
    <property type="molecule type" value="Genomic_DNA"/>
</dbReference>
<evidence type="ECO:0000256" key="1">
    <source>
        <dbReference type="SAM" id="MobiDB-lite"/>
    </source>
</evidence>
<reference evidence="2 3" key="1">
    <citation type="journal article" date="2023" name="Nucleic Acids Res.">
        <title>The hologenome of Daphnia magna reveals possible DNA methylation and microbiome-mediated evolution of the host genome.</title>
        <authorList>
            <person name="Chaturvedi A."/>
            <person name="Li X."/>
            <person name="Dhandapani V."/>
            <person name="Marshall H."/>
            <person name="Kissane S."/>
            <person name="Cuenca-Cambronero M."/>
            <person name="Asole G."/>
            <person name="Calvet F."/>
            <person name="Ruiz-Romero M."/>
            <person name="Marangio P."/>
            <person name="Guigo R."/>
            <person name="Rago D."/>
            <person name="Mirbahai L."/>
            <person name="Eastwood N."/>
            <person name="Colbourne J.K."/>
            <person name="Zhou J."/>
            <person name="Mallon E."/>
            <person name="Orsini L."/>
        </authorList>
    </citation>
    <scope>NUCLEOTIDE SEQUENCE [LARGE SCALE GENOMIC DNA]</scope>
    <source>
        <strain evidence="2">LRV0_1</strain>
    </source>
</reference>
<evidence type="ECO:0000313" key="2">
    <source>
        <dbReference type="EMBL" id="KAK4014683.1"/>
    </source>
</evidence>